<evidence type="ECO:0000256" key="3">
    <source>
        <dbReference type="ARBA" id="ARBA00022692"/>
    </source>
</evidence>
<proteinExistence type="predicted"/>
<gene>
    <name evidence="9" type="ORF">EUA98_16400</name>
</gene>
<dbReference type="OrthoDB" id="9809303at2"/>
<name>A0A4Q5MY52_9MICO</name>
<dbReference type="InterPro" id="IPR036721">
    <property type="entry name" value="RCK_C_sf"/>
</dbReference>
<feature type="transmembrane region" description="Helical" evidence="7">
    <location>
        <begin position="404"/>
        <end position="423"/>
    </location>
</feature>
<evidence type="ECO:0000313" key="10">
    <source>
        <dbReference type="Proteomes" id="UP000293764"/>
    </source>
</evidence>
<feature type="transmembrane region" description="Helical" evidence="7">
    <location>
        <begin position="485"/>
        <end position="505"/>
    </location>
</feature>
<feature type="transmembrane region" description="Helical" evidence="7">
    <location>
        <begin position="172"/>
        <end position="196"/>
    </location>
</feature>
<dbReference type="AlphaFoldDB" id="A0A4Q5MY52"/>
<feature type="transmembrane region" description="Helical" evidence="7">
    <location>
        <begin position="429"/>
        <end position="447"/>
    </location>
</feature>
<evidence type="ECO:0000256" key="1">
    <source>
        <dbReference type="ARBA" id="ARBA00004141"/>
    </source>
</evidence>
<evidence type="ECO:0000256" key="2">
    <source>
        <dbReference type="ARBA" id="ARBA00022448"/>
    </source>
</evidence>
<evidence type="ECO:0000256" key="7">
    <source>
        <dbReference type="SAM" id="Phobius"/>
    </source>
</evidence>
<dbReference type="Pfam" id="PF03600">
    <property type="entry name" value="CitMHS"/>
    <property type="match status" value="1"/>
</dbReference>
<feature type="transmembrane region" description="Helical" evidence="7">
    <location>
        <begin position="537"/>
        <end position="557"/>
    </location>
</feature>
<keyword evidence="3 7" id="KW-0812">Transmembrane</keyword>
<accession>A0A4Q5MY52</accession>
<dbReference type="EMBL" id="SDWW01000048">
    <property type="protein sequence ID" value="RYV49883.1"/>
    <property type="molecule type" value="Genomic_DNA"/>
</dbReference>
<keyword evidence="2" id="KW-0813">Transport</keyword>
<dbReference type="RefSeq" id="WP_130103771.1">
    <property type="nucleotide sequence ID" value="NZ_SDWW01000048.1"/>
</dbReference>
<evidence type="ECO:0000313" key="9">
    <source>
        <dbReference type="EMBL" id="RYV49883.1"/>
    </source>
</evidence>
<protein>
    <submittedName>
        <fullName evidence="9">SLC13 family permease</fullName>
    </submittedName>
</protein>
<evidence type="ECO:0000256" key="4">
    <source>
        <dbReference type="ARBA" id="ARBA00022737"/>
    </source>
</evidence>
<dbReference type="GO" id="GO:0006813">
    <property type="term" value="P:potassium ion transport"/>
    <property type="evidence" value="ECO:0007669"/>
    <property type="project" value="InterPro"/>
</dbReference>
<feature type="transmembrane region" description="Helical" evidence="7">
    <location>
        <begin position="6"/>
        <end position="39"/>
    </location>
</feature>
<dbReference type="PANTHER" id="PTHR43652:SF1">
    <property type="entry name" value="RESPONSE REGULATOR"/>
    <property type="match status" value="1"/>
</dbReference>
<feature type="transmembrane region" description="Helical" evidence="7">
    <location>
        <begin position="454"/>
        <end position="473"/>
    </location>
</feature>
<feature type="transmembrane region" description="Helical" evidence="7">
    <location>
        <begin position="51"/>
        <end position="72"/>
    </location>
</feature>
<dbReference type="Gene3D" id="3.30.70.1450">
    <property type="entry name" value="Regulator of K+ conductance, C-terminal domain"/>
    <property type="match status" value="2"/>
</dbReference>
<evidence type="ECO:0000256" key="6">
    <source>
        <dbReference type="ARBA" id="ARBA00023136"/>
    </source>
</evidence>
<reference evidence="9 10" key="1">
    <citation type="submission" date="2019-01" db="EMBL/GenBank/DDBJ databases">
        <title>Novel species of Cellulomonas.</title>
        <authorList>
            <person name="Liu Q."/>
            <person name="Xin Y.-H."/>
        </authorList>
    </citation>
    <scope>NUCLEOTIDE SEQUENCE [LARGE SCALE GENOMIC DNA]</scope>
    <source>
        <strain evidence="9 10">HLT2-17</strain>
    </source>
</reference>
<sequence length="600" mass="61802">MDHATISLLILAAVIVAFIWNRLPVGAVAILASLSLYATGVLPAQQALSGFGDLVVVFIASLFVVSEGIDSAGVTTWAGQWLLSMLGDRPRVALVAVMAMASVMSALITLNGAAAALIPMVVVIAMRLGLAPGRMLLPMAFAGSAGSLLVLTASPVNVLIAGAAADAGTAGFSFFSFAIVGVPVAIATITLAAFLAPRVLPERVSETQPPDLSRHAATLAEHYELVDGFFRLRIRDQSPLVGSPCDALSLSGYDGLQLIAVQRGLVPVQGAAALLADDVLVVTGAPSEVSRAVVDLVLAVAMRPVTATTGELISREVGVAELVVPPRSPLVGETMFPGMARGAELTVLAIRRRGRDRGAGPTIIEEGDSLLVHGSWSAVDELVEHRDVLVVNSPDLVRRQTVPLGAKAGTAIAILAVMIILLAADVVPAAVAGLGAATAMVLFRVISGGQAYRAVSWQTVVLIGGLIPLSTAIETSGAADRIAERLIAIVGSGHPVLVLVALFLLTAGLGQFISNTATVLIVIPIALAAAAESAVSPLPILMTVAVAGAASFLTPVATPANMMVFSPGGYRFGDYWRLGLPLLVTWLMLAVLIIPRVWPL</sequence>
<comment type="subcellular location">
    <subcellularLocation>
        <location evidence="1">Membrane</location>
        <topology evidence="1">Multi-pass membrane protein</topology>
    </subcellularLocation>
</comment>
<feature type="transmembrane region" description="Helical" evidence="7">
    <location>
        <begin position="92"/>
        <end position="124"/>
    </location>
</feature>
<dbReference type="GO" id="GO:0005886">
    <property type="term" value="C:plasma membrane"/>
    <property type="evidence" value="ECO:0007669"/>
    <property type="project" value="TreeGrafter"/>
</dbReference>
<keyword evidence="5 7" id="KW-1133">Transmembrane helix</keyword>
<keyword evidence="10" id="KW-1185">Reference proteome</keyword>
<dbReference type="SUPFAM" id="SSF116726">
    <property type="entry name" value="TrkA C-terminal domain-like"/>
    <property type="match status" value="1"/>
</dbReference>
<dbReference type="InterPro" id="IPR004680">
    <property type="entry name" value="Cit_transptr-like_dom"/>
</dbReference>
<keyword evidence="4" id="KW-0677">Repeat</keyword>
<feature type="transmembrane region" description="Helical" evidence="7">
    <location>
        <begin position="136"/>
        <end position="160"/>
    </location>
</feature>
<dbReference type="InterPro" id="IPR006037">
    <property type="entry name" value="RCK_C"/>
</dbReference>
<dbReference type="PROSITE" id="PS51202">
    <property type="entry name" value="RCK_C"/>
    <property type="match status" value="1"/>
</dbReference>
<evidence type="ECO:0000256" key="5">
    <source>
        <dbReference type="ARBA" id="ARBA00022989"/>
    </source>
</evidence>
<dbReference type="Proteomes" id="UP000293764">
    <property type="component" value="Unassembled WGS sequence"/>
</dbReference>
<feature type="domain" description="RCK C-terminal" evidence="8">
    <location>
        <begin position="307"/>
        <end position="388"/>
    </location>
</feature>
<feature type="transmembrane region" description="Helical" evidence="7">
    <location>
        <begin position="512"/>
        <end position="531"/>
    </location>
</feature>
<organism evidence="9 10">
    <name type="scientific">Pengzhenrongella frigida</name>
    <dbReference type="NCBI Taxonomy" id="1259133"/>
    <lineage>
        <taxon>Bacteria</taxon>
        <taxon>Bacillati</taxon>
        <taxon>Actinomycetota</taxon>
        <taxon>Actinomycetes</taxon>
        <taxon>Micrococcales</taxon>
        <taxon>Pengzhenrongella</taxon>
    </lineage>
</organism>
<dbReference type="PANTHER" id="PTHR43652">
    <property type="entry name" value="BASIC AMINO ACID ANTIPORTER YFCC-RELATED"/>
    <property type="match status" value="1"/>
</dbReference>
<keyword evidence="6 7" id="KW-0472">Membrane</keyword>
<comment type="caution">
    <text evidence="9">The sequence shown here is derived from an EMBL/GenBank/DDBJ whole genome shotgun (WGS) entry which is preliminary data.</text>
</comment>
<feature type="transmembrane region" description="Helical" evidence="7">
    <location>
        <begin position="578"/>
        <end position="598"/>
    </location>
</feature>
<evidence type="ECO:0000259" key="8">
    <source>
        <dbReference type="PROSITE" id="PS51202"/>
    </source>
</evidence>
<dbReference type="GO" id="GO:0008324">
    <property type="term" value="F:monoatomic cation transmembrane transporter activity"/>
    <property type="evidence" value="ECO:0007669"/>
    <property type="project" value="InterPro"/>
</dbReference>
<dbReference type="InterPro" id="IPR051679">
    <property type="entry name" value="DASS-Related_Transporters"/>
</dbReference>